<feature type="region of interest" description="Disordered" evidence="1">
    <location>
        <begin position="59"/>
        <end position="160"/>
    </location>
</feature>
<proteinExistence type="predicted"/>
<reference evidence="2" key="1">
    <citation type="journal article" date="2023" name="G3 (Bethesda)">
        <title>A reference genome for the long-term kleptoplast-retaining sea slug Elysia crispata morphotype clarki.</title>
        <authorList>
            <person name="Eastman K.E."/>
            <person name="Pendleton A.L."/>
            <person name="Shaikh M.A."/>
            <person name="Suttiyut T."/>
            <person name="Ogas R."/>
            <person name="Tomko P."/>
            <person name="Gavelis G."/>
            <person name="Widhalm J.R."/>
            <person name="Wisecaver J.H."/>
        </authorList>
    </citation>
    <scope>NUCLEOTIDE SEQUENCE</scope>
    <source>
        <strain evidence="2">ECLA1</strain>
    </source>
</reference>
<comment type="caution">
    <text evidence="2">The sequence shown here is derived from an EMBL/GenBank/DDBJ whole genome shotgun (WGS) entry which is preliminary data.</text>
</comment>
<feature type="compositionally biased region" description="Basic and acidic residues" evidence="1">
    <location>
        <begin position="59"/>
        <end position="84"/>
    </location>
</feature>
<dbReference type="Proteomes" id="UP001283361">
    <property type="component" value="Unassembled WGS sequence"/>
</dbReference>
<dbReference type="AlphaFoldDB" id="A0AAE1E481"/>
<organism evidence="2 3">
    <name type="scientific">Elysia crispata</name>
    <name type="common">lettuce slug</name>
    <dbReference type="NCBI Taxonomy" id="231223"/>
    <lineage>
        <taxon>Eukaryota</taxon>
        <taxon>Metazoa</taxon>
        <taxon>Spiralia</taxon>
        <taxon>Lophotrochozoa</taxon>
        <taxon>Mollusca</taxon>
        <taxon>Gastropoda</taxon>
        <taxon>Heterobranchia</taxon>
        <taxon>Euthyneura</taxon>
        <taxon>Panpulmonata</taxon>
        <taxon>Sacoglossa</taxon>
        <taxon>Placobranchoidea</taxon>
        <taxon>Plakobranchidae</taxon>
        <taxon>Elysia</taxon>
    </lineage>
</organism>
<dbReference type="EMBL" id="JAWDGP010001250">
    <property type="protein sequence ID" value="KAK3793427.1"/>
    <property type="molecule type" value="Genomic_DNA"/>
</dbReference>
<evidence type="ECO:0000256" key="1">
    <source>
        <dbReference type="SAM" id="MobiDB-lite"/>
    </source>
</evidence>
<accession>A0AAE1E481</accession>
<protein>
    <submittedName>
        <fullName evidence="2">Uncharacterized protein</fullName>
    </submittedName>
</protein>
<feature type="compositionally biased region" description="Basic residues" evidence="1">
    <location>
        <begin position="120"/>
        <end position="131"/>
    </location>
</feature>
<gene>
    <name evidence="2" type="ORF">RRG08_015269</name>
</gene>
<sequence>MVVPIQLAAKRGATCPDRREGFGIVVKGLRKGCPPSKARGCPREAREALCASLSLSIHRGDLSKRLNSPEDPKGAKPSWEREAHPSPSQARKLGGKDPPKGGKPRGLRPDHKPFAEGPPKRKSSRRGRGKTIGRSPHANPAPAGITYPLNGTPSWKEERSCFKKNLPDARNFLLETTKGPRPPPPFRRGGRTSLVSRGGAAMWLPRLQVVQTDNGLPFPVGIAHRGATIRGGPGRGRQPCDIPSETSFGDLTIFPNPSRNPRELIVRRFDNSQRKLNYEGLTTFPRSVASKPR</sequence>
<keyword evidence="3" id="KW-1185">Reference proteome</keyword>
<evidence type="ECO:0000313" key="3">
    <source>
        <dbReference type="Proteomes" id="UP001283361"/>
    </source>
</evidence>
<evidence type="ECO:0000313" key="2">
    <source>
        <dbReference type="EMBL" id="KAK3793427.1"/>
    </source>
</evidence>
<name>A0AAE1E481_9GAST</name>